<name>X1N4C7_9ZZZZ</name>
<gene>
    <name evidence="2" type="ORF">S06H3_29513</name>
</gene>
<sequence>GQASLVVEPRVAVPTKGILLVETYPYSAWRRLGLPHLPGKRKCCPERVAQNAGELKRAFELPETKSPTHDELSALVAGLAGIAIAAGNVAGYIALGIPPKLLPEGHLVEGYIINPTELGVENK</sequence>
<keyword evidence="1" id="KW-0812">Transmembrane</keyword>
<evidence type="ECO:0000256" key="1">
    <source>
        <dbReference type="SAM" id="Phobius"/>
    </source>
</evidence>
<organism evidence="2">
    <name type="scientific">marine sediment metagenome</name>
    <dbReference type="NCBI Taxonomy" id="412755"/>
    <lineage>
        <taxon>unclassified sequences</taxon>
        <taxon>metagenomes</taxon>
        <taxon>ecological metagenomes</taxon>
    </lineage>
</organism>
<accession>X1N4C7</accession>
<keyword evidence="1" id="KW-1133">Transmembrane helix</keyword>
<feature type="non-terminal residue" evidence="2">
    <location>
        <position position="1"/>
    </location>
</feature>
<dbReference type="EMBL" id="BARV01017296">
    <property type="protein sequence ID" value="GAI21705.1"/>
    <property type="molecule type" value="Genomic_DNA"/>
</dbReference>
<dbReference type="AlphaFoldDB" id="X1N4C7"/>
<protein>
    <submittedName>
        <fullName evidence="2">Uncharacterized protein</fullName>
    </submittedName>
</protein>
<keyword evidence="1" id="KW-0472">Membrane</keyword>
<proteinExistence type="predicted"/>
<feature type="transmembrane region" description="Helical" evidence="1">
    <location>
        <begin position="72"/>
        <end position="95"/>
    </location>
</feature>
<reference evidence="2" key="1">
    <citation type="journal article" date="2014" name="Front. Microbiol.">
        <title>High frequency of phylogenetically diverse reductive dehalogenase-homologous genes in deep subseafloor sedimentary metagenomes.</title>
        <authorList>
            <person name="Kawai M."/>
            <person name="Futagami T."/>
            <person name="Toyoda A."/>
            <person name="Takaki Y."/>
            <person name="Nishi S."/>
            <person name="Hori S."/>
            <person name="Arai W."/>
            <person name="Tsubouchi T."/>
            <person name="Morono Y."/>
            <person name="Uchiyama I."/>
            <person name="Ito T."/>
            <person name="Fujiyama A."/>
            <person name="Inagaki F."/>
            <person name="Takami H."/>
        </authorList>
    </citation>
    <scope>NUCLEOTIDE SEQUENCE</scope>
    <source>
        <strain evidence="2">Expedition CK06-06</strain>
    </source>
</reference>
<comment type="caution">
    <text evidence="2">The sequence shown here is derived from an EMBL/GenBank/DDBJ whole genome shotgun (WGS) entry which is preliminary data.</text>
</comment>
<evidence type="ECO:0000313" key="2">
    <source>
        <dbReference type="EMBL" id="GAI21705.1"/>
    </source>
</evidence>